<dbReference type="HOGENOM" id="CLU_049944_3_2_5"/>
<dbReference type="Pfam" id="PF01066">
    <property type="entry name" value="CDP-OH_P_transf"/>
    <property type="match status" value="1"/>
</dbReference>
<dbReference type="AlphaFoldDB" id="E3I4M9"/>
<dbReference type="InterPro" id="IPR043130">
    <property type="entry name" value="CDP-OH_PTrfase_TM_dom"/>
</dbReference>
<feature type="transmembrane region" description="Helical" evidence="12">
    <location>
        <begin position="117"/>
        <end position="137"/>
    </location>
</feature>
<dbReference type="RefSeq" id="WP_013419993.1">
    <property type="nucleotide sequence ID" value="NC_014664.1"/>
</dbReference>
<dbReference type="Gene3D" id="1.20.120.1760">
    <property type="match status" value="1"/>
</dbReference>
<dbReference type="eggNOG" id="COG1183">
    <property type="taxonomic scope" value="Bacteria"/>
</dbReference>
<dbReference type="GO" id="GO:0008654">
    <property type="term" value="P:phospholipid biosynthetic process"/>
    <property type="evidence" value="ECO:0007669"/>
    <property type="project" value="UniProtKB-KW"/>
</dbReference>
<dbReference type="PANTHER" id="PTHR14269:SF61">
    <property type="entry name" value="CDP-DIACYLGLYCEROL--SERINE O-PHOSPHATIDYLTRANSFERASE"/>
    <property type="match status" value="1"/>
</dbReference>
<keyword evidence="10" id="KW-1208">Phospholipid metabolism</keyword>
<evidence type="ECO:0000256" key="5">
    <source>
        <dbReference type="ARBA" id="ARBA00022692"/>
    </source>
</evidence>
<keyword evidence="3" id="KW-0444">Lipid biosynthesis</keyword>
<comment type="similarity">
    <text evidence="2 11">Belongs to the CDP-alcohol phosphatidyltransferase class-I family.</text>
</comment>
<protein>
    <submittedName>
        <fullName evidence="13">CDP-diacylglycerol/serine O-phosphatidyltransferase</fullName>
    </submittedName>
</protein>
<evidence type="ECO:0000256" key="10">
    <source>
        <dbReference type="ARBA" id="ARBA00023264"/>
    </source>
</evidence>
<feature type="transmembrane region" description="Helical" evidence="12">
    <location>
        <begin position="189"/>
        <end position="214"/>
    </location>
</feature>
<evidence type="ECO:0000256" key="1">
    <source>
        <dbReference type="ARBA" id="ARBA00004141"/>
    </source>
</evidence>
<evidence type="ECO:0000256" key="4">
    <source>
        <dbReference type="ARBA" id="ARBA00022679"/>
    </source>
</evidence>
<name>E3I4M9_RHOVT</name>
<evidence type="ECO:0000256" key="11">
    <source>
        <dbReference type="RuleBase" id="RU003750"/>
    </source>
</evidence>
<keyword evidence="7" id="KW-0443">Lipid metabolism</keyword>
<dbReference type="GO" id="GO:0016780">
    <property type="term" value="F:phosphotransferase activity, for other substituted phosphate groups"/>
    <property type="evidence" value="ECO:0007669"/>
    <property type="project" value="InterPro"/>
</dbReference>
<dbReference type="Proteomes" id="UP000001399">
    <property type="component" value="Chromosome"/>
</dbReference>
<dbReference type="OrthoDB" id="9777147at2"/>
<keyword evidence="4 11" id="KW-0808">Transferase</keyword>
<dbReference type="STRING" id="648757.Rvan_2387"/>
<dbReference type="GO" id="GO:0016020">
    <property type="term" value="C:membrane"/>
    <property type="evidence" value="ECO:0007669"/>
    <property type="project" value="UniProtKB-SubCell"/>
</dbReference>
<keyword evidence="8 12" id="KW-0472">Membrane</keyword>
<evidence type="ECO:0000256" key="9">
    <source>
        <dbReference type="ARBA" id="ARBA00023209"/>
    </source>
</evidence>
<reference evidence="14" key="1">
    <citation type="journal article" date="2011" name="J. Bacteriol.">
        <title>Genome sequences of eight morphologically diverse alphaproteobacteria.</title>
        <authorList>
            <consortium name="US DOE Joint Genome Institute"/>
            <person name="Brown P.J."/>
            <person name="Kysela D.T."/>
            <person name="Buechlein A."/>
            <person name="Hemmerich C."/>
            <person name="Brun Y.V."/>
        </authorList>
    </citation>
    <scope>NUCLEOTIDE SEQUENCE [LARGE SCALE GENOMIC DNA]</scope>
    <source>
        <strain evidence="14">ATCC 17100 / ATH 3.1.1 / DSM 162 / LMG 4299</strain>
    </source>
</reference>
<dbReference type="InterPro" id="IPR000462">
    <property type="entry name" value="CDP-OH_P_trans"/>
</dbReference>
<evidence type="ECO:0000256" key="2">
    <source>
        <dbReference type="ARBA" id="ARBA00010441"/>
    </source>
</evidence>
<dbReference type="PROSITE" id="PS00379">
    <property type="entry name" value="CDP_ALCOHOL_P_TRANSF"/>
    <property type="match status" value="1"/>
</dbReference>
<organism evidence="13 14">
    <name type="scientific">Rhodomicrobium vannielii (strain ATCC 17100 / DSM 162 / LMG 4299 / NCIMB 10020 / ATH 3.1.1)</name>
    <dbReference type="NCBI Taxonomy" id="648757"/>
    <lineage>
        <taxon>Bacteria</taxon>
        <taxon>Pseudomonadati</taxon>
        <taxon>Pseudomonadota</taxon>
        <taxon>Alphaproteobacteria</taxon>
        <taxon>Hyphomicrobiales</taxon>
        <taxon>Hyphomicrobiaceae</taxon>
        <taxon>Rhodomicrobium</taxon>
    </lineage>
</organism>
<dbReference type="PANTHER" id="PTHR14269">
    <property type="entry name" value="CDP-DIACYLGLYCEROL--GLYCEROL-3-PHOSPHATE 3-PHOSPHATIDYLTRANSFERASE-RELATED"/>
    <property type="match status" value="1"/>
</dbReference>
<evidence type="ECO:0000256" key="8">
    <source>
        <dbReference type="ARBA" id="ARBA00023136"/>
    </source>
</evidence>
<dbReference type="EMBL" id="CP002292">
    <property type="protein sequence ID" value="ADP71611.1"/>
    <property type="molecule type" value="Genomic_DNA"/>
</dbReference>
<accession>E3I4M9</accession>
<evidence type="ECO:0000256" key="12">
    <source>
        <dbReference type="SAM" id="Phobius"/>
    </source>
</evidence>
<proteinExistence type="inferred from homology"/>
<gene>
    <name evidence="13" type="ordered locus">Rvan_2387</name>
</gene>
<dbReference type="KEGG" id="rva:Rvan_2387"/>
<evidence type="ECO:0000313" key="13">
    <source>
        <dbReference type="EMBL" id="ADP71611.1"/>
    </source>
</evidence>
<evidence type="ECO:0000313" key="14">
    <source>
        <dbReference type="Proteomes" id="UP000001399"/>
    </source>
</evidence>
<keyword evidence="6 12" id="KW-1133">Transmembrane helix</keyword>
<sequence length="218" mass="23175">MKHHHGRPFTVIGRNEAPLAKTSLKRRLALLVPNTFTLAAVVCGLTAIRLSHDGSYALAMVAILGAVVLDVADGYAARRLKAESAMGAELDSLADFLNFGVAPAMLLYDRHLHELGLAGWAIAAAYVLTTGLRLARFNIQARAQNAFLKDGHTDKPKWFCGLPSTAAALLMIALDTAVVSFFPAEATPVMAVATLTSAALMISTLPVPSLAAIFGRRR</sequence>
<dbReference type="InterPro" id="IPR050324">
    <property type="entry name" value="CDP-alcohol_PTase-I"/>
</dbReference>
<feature type="transmembrane region" description="Helical" evidence="12">
    <location>
        <begin position="158"/>
        <end position="183"/>
    </location>
</feature>
<evidence type="ECO:0000256" key="6">
    <source>
        <dbReference type="ARBA" id="ARBA00022989"/>
    </source>
</evidence>
<evidence type="ECO:0000256" key="3">
    <source>
        <dbReference type="ARBA" id="ARBA00022516"/>
    </source>
</evidence>
<feature type="transmembrane region" description="Helical" evidence="12">
    <location>
        <begin position="28"/>
        <end position="48"/>
    </location>
</feature>
<comment type="subcellular location">
    <subcellularLocation>
        <location evidence="1">Membrane</location>
        <topology evidence="1">Multi-pass membrane protein</topology>
    </subcellularLocation>
</comment>
<keyword evidence="9" id="KW-0594">Phospholipid biosynthesis</keyword>
<keyword evidence="5 12" id="KW-0812">Transmembrane</keyword>
<evidence type="ECO:0000256" key="7">
    <source>
        <dbReference type="ARBA" id="ARBA00023098"/>
    </source>
</evidence>
<keyword evidence="14" id="KW-1185">Reference proteome</keyword>
<dbReference type="InterPro" id="IPR048254">
    <property type="entry name" value="CDP_ALCOHOL_P_TRANSF_CS"/>
</dbReference>